<dbReference type="EMBL" id="LWDG02000205">
    <property type="protein sequence ID" value="KAE8267691.1"/>
    <property type="molecule type" value="Genomic_DNA"/>
</dbReference>
<proteinExistence type="predicted"/>
<gene>
    <name evidence="1" type="ORF">A4X09_0g4655</name>
</gene>
<protein>
    <submittedName>
        <fullName evidence="1">Uncharacterized protein</fullName>
    </submittedName>
</protein>
<accession>A0A8X7N5S9</accession>
<dbReference type="Proteomes" id="UP000078113">
    <property type="component" value="Unassembled WGS sequence"/>
</dbReference>
<reference evidence="1" key="1">
    <citation type="submission" date="2016-04" db="EMBL/GenBank/DDBJ databases">
        <authorList>
            <person name="Nguyen H.D."/>
            <person name="Samba Siva P."/>
            <person name="Cullis J."/>
            <person name="Levesque C.A."/>
            <person name="Hambleton S."/>
        </authorList>
    </citation>
    <scope>NUCLEOTIDE SEQUENCE</scope>
    <source>
        <strain evidence="1">DAOMC 236422</strain>
    </source>
</reference>
<comment type="caution">
    <text evidence="1">The sequence shown here is derived from an EMBL/GenBank/DDBJ whole genome shotgun (WGS) entry which is preliminary data.</text>
</comment>
<evidence type="ECO:0000313" key="2">
    <source>
        <dbReference type="Proteomes" id="UP000078113"/>
    </source>
</evidence>
<keyword evidence="2" id="KW-1185">Reference proteome</keyword>
<organism evidence="1 2">
    <name type="scientific">Tilletia walkeri</name>
    <dbReference type="NCBI Taxonomy" id="117179"/>
    <lineage>
        <taxon>Eukaryota</taxon>
        <taxon>Fungi</taxon>
        <taxon>Dikarya</taxon>
        <taxon>Basidiomycota</taxon>
        <taxon>Ustilaginomycotina</taxon>
        <taxon>Exobasidiomycetes</taxon>
        <taxon>Tilletiales</taxon>
        <taxon>Tilletiaceae</taxon>
        <taxon>Tilletia</taxon>
    </lineage>
</organism>
<name>A0A8X7N5S9_9BASI</name>
<evidence type="ECO:0000313" key="1">
    <source>
        <dbReference type="EMBL" id="KAE8267691.1"/>
    </source>
</evidence>
<dbReference type="AlphaFoldDB" id="A0A8X7N5S9"/>
<sequence>MLVWICLDTRPVRAARTEKLDPFRLGPLSIRRVLSPHHVLADVPPELNIESELGTSIPRVPTPSHPSATLQIRQNIQMLTPGRNAHFRIQHRL</sequence>
<reference evidence="1" key="2">
    <citation type="journal article" date="2019" name="IMA Fungus">
        <title>Genome sequencing and comparison of five Tilletia species to identify candidate genes for the detection of regulated species infecting wheat.</title>
        <authorList>
            <person name="Nguyen H.D.T."/>
            <person name="Sultana T."/>
            <person name="Kesanakurti P."/>
            <person name="Hambleton S."/>
        </authorList>
    </citation>
    <scope>NUCLEOTIDE SEQUENCE</scope>
    <source>
        <strain evidence="1">DAOMC 236422</strain>
    </source>
</reference>